<evidence type="ECO:0000256" key="9">
    <source>
        <dbReference type="SAM" id="Phobius"/>
    </source>
</evidence>
<feature type="transmembrane region" description="Helical" evidence="9">
    <location>
        <begin position="27"/>
        <end position="48"/>
    </location>
</feature>
<feature type="transmembrane region" description="Helical" evidence="9">
    <location>
        <begin position="391"/>
        <end position="411"/>
    </location>
</feature>
<dbReference type="InterPro" id="IPR020846">
    <property type="entry name" value="MFS_dom"/>
</dbReference>
<feature type="domain" description="Major facilitator superfamily (MFS) profile" evidence="10">
    <location>
        <begin position="29"/>
        <end position="446"/>
    </location>
</feature>
<feature type="transmembrane region" description="Helical" evidence="9">
    <location>
        <begin position="423"/>
        <end position="442"/>
    </location>
</feature>
<keyword evidence="5 9" id="KW-0472">Membrane</keyword>
<dbReference type="InterPro" id="IPR005829">
    <property type="entry name" value="Sugar_transporter_CS"/>
</dbReference>
<accession>A0A0A7DNU3</accession>
<keyword evidence="11" id="KW-0762">Sugar transport</keyword>
<feature type="transmembrane region" description="Helical" evidence="9">
    <location>
        <begin position="99"/>
        <end position="118"/>
    </location>
</feature>
<organism evidence="11">
    <name type="scientific">Diaphorina citri</name>
    <name type="common">Asian citrus psyllid</name>
    <dbReference type="NCBI Taxonomy" id="121845"/>
    <lineage>
        <taxon>Eukaryota</taxon>
        <taxon>Metazoa</taxon>
        <taxon>Ecdysozoa</taxon>
        <taxon>Arthropoda</taxon>
        <taxon>Hexapoda</taxon>
        <taxon>Insecta</taxon>
        <taxon>Pterygota</taxon>
        <taxon>Neoptera</taxon>
        <taxon>Paraneoptera</taxon>
        <taxon>Hemiptera</taxon>
        <taxon>Sternorrhyncha</taxon>
        <taxon>Psylloidea</taxon>
        <taxon>Psyllidae</taxon>
        <taxon>Diaphorininae</taxon>
        <taxon>Diaphorina</taxon>
    </lineage>
</organism>
<dbReference type="NCBIfam" id="TIGR00879">
    <property type="entry name" value="SP"/>
    <property type="match status" value="1"/>
</dbReference>
<proteinExistence type="evidence at transcript level"/>
<feature type="transmembrane region" description="Helical" evidence="9">
    <location>
        <begin position="321"/>
        <end position="342"/>
    </location>
</feature>
<evidence type="ECO:0000256" key="5">
    <source>
        <dbReference type="ARBA" id="ARBA00023136"/>
    </source>
</evidence>
<evidence type="ECO:0000256" key="8">
    <source>
        <dbReference type="RuleBase" id="RU003346"/>
    </source>
</evidence>
<keyword evidence="3 9" id="KW-0812">Transmembrane</keyword>
<protein>
    <submittedName>
        <fullName evidence="11">Sugar transporter 1</fullName>
    </submittedName>
</protein>
<dbReference type="GO" id="GO:0005886">
    <property type="term" value="C:plasma membrane"/>
    <property type="evidence" value="ECO:0007669"/>
    <property type="project" value="UniProtKB-SubCell"/>
</dbReference>
<reference evidence="11" key="1">
    <citation type="journal article" date="2015" name="PLoS ONE">
        <title>Asian Citrus Psyllid Expression Profiles Suggest Candidatus Liberibacter Asiaticus-Mediated Alteration of Adult Nutrition and Metabolism, and of Nymphal Development and Immunity.</title>
        <authorList>
            <person name="Vyas M."/>
            <person name="Fisher T.W."/>
            <person name="He R."/>
            <person name="Nelson W."/>
            <person name="Yin G."/>
            <person name="Cicero J.M."/>
            <person name="Willer M."/>
            <person name="Kim R."/>
            <person name="Kramer R."/>
            <person name="May G.A."/>
            <person name="Crow J.A."/>
            <person name="Soderlund C.A."/>
            <person name="Gang D.R."/>
            <person name="Brown J.K."/>
        </authorList>
    </citation>
    <scope>NUCLEOTIDE SEQUENCE</scope>
</reference>
<feature type="transmembrane region" description="Helical" evidence="9">
    <location>
        <begin position="68"/>
        <end position="87"/>
    </location>
</feature>
<dbReference type="GO" id="GO:0051119">
    <property type="term" value="F:sugar transmembrane transporter activity"/>
    <property type="evidence" value="ECO:0007669"/>
    <property type="project" value="InterPro"/>
</dbReference>
<evidence type="ECO:0000256" key="6">
    <source>
        <dbReference type="ARBA" id="ARBA00023180"/>
    </source>
</evidence>
<keyword evidence="2" id="KW-1003">Cell membrane</keyword>
<dbReference type="InterPro" id="IPR044775">
    <property type="entry name" value="MFS_ERD6/Tret1-like"/>
</dbReference>
<evidence type="ECO:0000256" key="2">
    <source>
        <dbReference type="ARBA" id="ARBA00022475"/>
    </source>
</evidence>
<feature type="transmembrane region" description="Helical" evidence="9">
    <location>
        <begin position="180"/>
        <end position="201"/>
    </location>
</feature>
<feature type="transmembrane region" description="Helical" evidence="9">
    <location>
        <begin position="257"/>
        <end position="278"/>
    </location>
</feature>
<dbReference type="PRINTS" id="PR00171">
    <property type="entry name" value="SUGRTRNSPORT"/>
</dbReference>
<dbReference type="InterPro" id="IPR050549">
    <property type="entry name" value="MFS_Trehalose_Transporter"/>
</dbReference>
<dbReference type="PANTHER" id="PTHR48021">
    <property type="match status" value="1"/>
</dbReference>
<evidence type="ECO:0000256" key="4">
    <source>
        <dbReference type="ARBA" id="ARBA00022989"/>
    </source>
</evidence>
<evidence type="ECO:0000313" key="11">
    <source>
        <dbReference type="EMBL" id="AIU99813.1"/>
    </source>
</evidence>
<dbReference type="PANTHER" id="PTHR48021:SF1">
    <property type="entry name" value="GH07001P-RELATED"/>
    <property type="match status" value="1"/>
</dbReference>
<evidence type="ECO:0000259" key="10">
    <source>
        <dbReference type="PROSITE" id="PS50850"/>
    </source>
</evidence>
<feature type="transmembrane region" description="Helical" evidence="9">
    <location>
        <begin position="290"/>
        <end position="314"/>
    </location>
</feature>
<feature type="transmembrane region" description="Helical" evidence="9">
    <location>
        <begin position="156"/>
        <end position="174"/>
    </location>
</feature>
<dbReference type="InterPro" id="IPR003663">
    <property type="entry name" value="Sugar/inositol_transpt"/>
</dbReference>
<comment type="subcellular location">
    <subcellularLocation>
        <location evidence="1">Cell membrane</location>
        <topology evidence="1">Multi-pass membrane protein</topology>
    </subcellularLocation>
</comment>
<comment type="similarity">
    <text evidence="7">Belongs to the major facilitator superfamily. Sugar transporter (TC 2.A.1.1) family. Trehalose transporter subfamily.</text>
</comment>
<dbReference type="FunFam" id="1.20.1250.20:FF:000055">
    <property type="entry name" value="Facilitated trehalose transporter Tret1-2 homolog"/>
    <property type="match status" value="1"/>
</dbReference>
<feature type="transmembrane region" description="Helical" evidence="9">
    <location>
        <begin position="354"/>
        <end position="379"/>
    </location>
</feature>
<name>A0A0A7DNU3_DIACI</name>
<dbReference type="AlphaFoldDB" id="A0A0A7DNU3"/>
<evidence type="ECO:0000256" key="1">
    <source>
        <dbReference type="ARBA" id="ARBA00004651"/>
    </source>
</evidence>
<dbReference type="SUPFAM" id="SSF103473">
    <property type="entry name" value="MFS general substrate transporter"/>
    <property type="match status" value="1"/>
</dbReference>
<evidence type="ECO:0000256" key="3">
    <source>
        <dbReference type="ARBA" id="ARBA00022692"/>
    </source>
</evidence>
<dbReference type="Gene3D" id="1.20.1250.20">
    <property type="entry name" value="MFS general substrate transporter like domains"/>
    <property type="match status" value="1"/>
</dbReference>
<dbReference type="PROSITE" id="PS50850">
    <property type="entry name" value="MFS"/>
    <property type="match status" value="1"/>
</dbReference>
<dbReference type="InterPro" id="IPR005828">
    <property type="entry name" value="MFS_sugar_transport-like"/>
</dbReference>
<dbReference type="PROSITE" id="PS00217">
    <property type="entry name" value="SUGAR_TRANSPORT_2"/>
    <property type="match status" value="1"/>
</dbReference>
<keyword evidence="8" id="KW-0813">Transport</keyword>
<feature type="transmembrane region" description="Helical" evidence="9">
    <location>
        <begin position="124"/>
        <end position="144"/>
    </location>
</feature>
<evidence type="ECO:0000256" key="7">
    <source>
        <dbReference type="ARBA" id="ARBA00024348"/>
    </source>
</evidence>
<keyword evidence="4 9" id="KW-1133">Transmembrane helix</keyword>
<dbReference type="InterPro" id="IPR036259">
    <property type="entry name" value="MFS_trans_sf"/>
</dbReference>
<dbReference type="CDD" id="cd17358">
    <property type="entry name" value="MFS_GLUT6_8_Class3_like"/>
    <property type="match status" value="1"/>
</dbReference>
<dbReference type="Pfam" id="PF00083">
    <property type="entry name" value="Sugar_tr"/>
    <property type="match status" value="1"/>
</dbReference>
<sequence length="478" mass="51682">MAAETKMGISQQTLVSNQQKAKRITQYMAALTATIGGFIMGTILGWTSPAGDRLIAGEYPFPVTESDLSFIGSSMALGAVFGSPVVGNLVDTVGRKNTMLLLAVPTLVGWGLIIWSQSVIMFCAGRLLTGFGGGSFAVVVPMYTAEIAETEIRGTLGTYFQLQCTAGILFVYAVGSWASVYGLSIICALLPIFFVAPQFHLKKNRVKQAKESLQWFRGSEYDIDSEITDMQNSLEKERSDKVPLMQAFSTPAAKRGLLIGLGVMFIQQFGGINAVVFYTVKIFKDAGSSLNPNLCTIIVGTIMMVTTWIATMIVDRLGRRILLLVSAVIMALSTLTMGYYFYLKNSGSDVSNIGWLPLGSLCVFIIVFSLGFGPIPWMLVGEIFPSQIKGIAVSIACLFNWVSVLVVTKFFGDVTLLLGGHGAFWIFSVIAALGAVFTYILVPETKGKTLDEIQMELGGNGESNENVMVVVDTKDGKY</sequence>
<keyword evidence="6" id="KW-0325">Glycoprotein</keyword>
<dbReference type="EMBL" id="KF907313">
    <property type="protein sequence ID" value="AIU99813.1"/>
    <property type="molecule type" value="mRNA"/>
</dbReference>